<dbReference type="AlphaFoldDB" id="A0A644Y1W2"/>
<name>A0A644Y1W2_9ZZZZ</name>
<dbReference type="EMBL" id="VSSQ01003715">
    <property type="protein sequence ID" value="MPM22008.1"/>
    <property type="molecule type" value="Genomic_DNA"/>
</dbReference>
<gene>
    <name evidence="1" type="ORF">SDC9_68458</name>
</gene>
<sequence>MGEFFDIERQFGAEFRLPPELRLEVEERGESGNVSQIRFRQPFLLGIEHQIDQKQIAAFVIAVDDSGGNGEYVAGENPVVAATAPVQSAAAEHNDRFAEIVIMGRILLMAEKTYVEWHPLEHFCFVVKQHFRTDAFSGSDIHGV</sequence>
<proteinExistence type="predicted"/>
<reference evidence="1" key="1">
    <citation type="submission" date="2019-08" db="EMBL/GenBank/DDBJ databases">
        <authorList>
            <person name="Kucharzyk K."/>
            <person name="Murdoch R.W."/>
            <person name="Higgins S."/>
            <person name="Loffler F."/>
        </authorList>
    </citation>
    <scope>NUCLEOTIDE SEQUENCE</scope>
</reference>
<comment type="caution">
    <text evidence="1">The sequence shown here is derived from an EMBL/GenBank/DDBJ whole genome shotgun (WGS) entry which is preliminary data.</text>
</comment>
<protein>
    <submittedName>
        <fullName evidence="1">Uncharacterized protein</fullName>
    </submittedName>
</protein>
<evidence type="ECO:0000313" key="1">
    <source>
        <dbReference type="EMBL" id="MPM22008.1"/>
    </source>
</evidence>
<organism evidence="1">
    <name type="scientific">bioreactor metagenome</name>
    <dbReference type="NCBI Taxonomy" id="1076179"/>
    <lineage>
        <taxon>unclassified sequences</taxon>
        <taxon>metagenomes</taxon>
        <taxon>ecological metagenomes</taxon>
    </lineage>
</organism>
<accession>A0A644Y1W2</accession>